<protein>
    <submittedName>
        <fullName evidence="1">Uncharacterized protein</fullName>
    </submittedName>
</protein>
<proteinExistence type="predicted"/>
<dbReference type="Proteomes" id="UP001177021">
    <property type="component" value="Unassembled WGS sequence"/>
</dbReference>
<accession>A0ACB0J4F2</accession>
<gene>
    <name evidence="1" type="ORF">MILVUS5_LOCUS9059</name>
</gene>
<evidence type="ECO:0000313" key="2">
    <source>
        <dbReference type="Proteomes" id="UP001177021"/>
    </source>
</evidence>
<sequence>MSSQRQFTQGSFSSFSPLIPLLQCLFSSSIYLDKGKQTLGEKINEGKSIMVTYDVFLSFRGIDTRKNFTGNLYNCLQHQRGIKTFIDDEKIKKGKQITHTLLQAIKESRIYIAILSPNYASSTFCLTELAGILDCSKLRGRMFLPVFYDVDHVRNITGTYAEAFAKHMEECFAASC</sequence>
<comment type="caution">
    <text evidence="1">The sequence shown here is derived from an EMBL/GenBank/DDBJ whole genome shotgun (WGS) entry which is preliminary data.</text>
</comment>
<organism evidence="1 2">
    <name type="scientific">Trifolium pratense</name>
    <name type="common">Red clover</name>
    <dbReference type="NCBI Taxonomy" id="57577"/>
    <lineage>
        <taxon>Eukaryota</taxon>
        <taxon>Viridiplantae</taxon>
        <taxon>Streptophyta</taxon>
        <taxon>Embryophyta</taxon>
        <taxon>Tracheophyta</taxon>
        <taxon>Spermatophyta</taxon>
        <taxon>Magnoliopsida</taxon>
        <taxon>eudicotyledons</taxon>
        <taxon>Gunneridae</taxon>
        <taxon>Pentapetalae</taxon>
        <taxon>rosids</taxon>
        <taxon>fabids</taxon>
        <taxon>Fabales</taxon>
        <taxon>Fabaceae</taxon>
        <taxon>Papilionoideae</taxon>
        <taxon>50 kb inversion clade</taxon>
        <taxon>NPAAA clade</taxon>
        <taxon>Hologalegina</taxon>
        <taxon>IRL clade</taxon>
        <taxon>Trifolieae</taxon>
        <taxon>Trifolium</taxon>
    </lineage>
</organism>
<reference evidence="1" key="1">
    <citation type="submission" date="2023-10" db="EMBL/GenBank/DDBJ databases">
        <authorList>
            <person name="Rodriguez Cubillos JULIANA M."/>
            <person name="De Vega J."/>
        </authorList>
    </citation>
    <scope>NUCLEOTIDE SEQUENCE</scope>
</reference>
<keyword evidence="2" id="KW-1185">Reference proteome</keyword>
<evidence type="ECO:0000313" key="1">
    <source>
        <dbReference type="EMBL" id="CAJ2638953.1"/>
    </source>
</evidence>
<dbReference type="EMBL" id="CASHSV030000024">
    <property type="protein sequence ID" value="CAJ2638953.1"/>
    <property type="molecule type" value="Genomic_DNA"/>
</dbReference>
<name>A0ACB0J4F2_TRIPR</name>